<protein>
    <submittedName>
        <fullName evidence="1">Uncharacterized protein</fullName>
    </submittedName>
</protein>
<dbReference type="EMBL" id="BLLF01004627">
    <property type="protein sequence ID" value="GFH29977.1"/>
    <property type="molecule type" value="Genomic_DNA"/>
</dbReference>
<comment type="caution">
    <text evidence="1">The sequence shown here is derived from an EMBL/GenBank/DDBJ whole genome shotgun (WGS) entry which is preliminary data.</text>
</comment>
<keyword evidence="2" id="KW-1185">Reference proteome</keyword>
<evidence type="ECO:0000313" key="2">
    <source>
        <dbReference type="Proteomes" id="UP000485058"/>
    </source>
</evidence>
<feature type="non-terminal residue" evidence="1">
    <location>
        <position position="100"/>
    </location>
</feature>
<proteinExistence type="predicted"/>
<reference evidence="1 2" key="1">
    <citation type="submission" date="2020-02" db="EMBL/GenBank/DDBJ databases">
        <title>Draft genome sequence of Haematococcus lacustris strain NIES-144.</title>
        <authorList>
            <person name="Morimoto D."/>
            <person name="Nakagawa S."/>
            <person name="Yoshida T."/>
            <person name="Sawayama S."/>
        </authorList>
    </citation>
    <scope>NUCLEOTIDE SEQUENCE [LARGE SCALE GENOMIC DNA]</scope>
    <source>
        <strain evidence="1 2">NIES-144</strain>
    </source>
</reference>
<feature type="non-terminal residue" evidence="1">
    <location>
        <position position="1"/>
    </location>
</feature>
<organism evidence="1 2">
    <name type="scientific">Haematococcus lacustris</name>
    <name type="common">Green alga</name>
    <name type="synonym">Haematococcus pluvialis</name>
    <dbReference type="NCBI Taxonomy" id="44745"/>
    <lineage>
        <taxon>Eukaryota</taxon>
        <taxon>Viridiplantae</taxon>
        <taxon>Chlorophyta</taxon>
        <taxon>core chlorophytes</taxon>
        <taxon>Chlorophyceae</taxon>
        <taxon>CS clade</taxon>
        <taxon>Chlamydomonadales</taxon>
        <taxon>Haematococcaceae</taxon>
        <taxon>Haematococcus</taxon>
    </lineage>
</organism>
<accession>A0A6A0ADN2</accession>
<sequence>VLITDNIKMRHLVAEKRIVPDLVMADLLVMARATCLIHSHSGFSKTAAIWSGTPCNHELKGCQEQQWGEVSAGTSLEANLKHITVTLATWDAVWEVYLDP</sequence>
<dbReference type="Proteomes" id="UP000485058">
    <property type="component" value="Unassembled WGS sequence"/>
</dbReference>
<evidence type="ECO:0000313" key="1">
    <source>
        <dbReference type="EMBL" id="GFH29977.1"/>
    </source>
</evidence>
<gene>
    <name evidence="1" type="ORF">HaLaN_28739</name>
</gene>
<dbReference type="AlphaFoldDB" id="A0A6A0ADN2"/>
<name>A0A6A0ADN2_HAELA</name>